<name>A0AAN1SXZ6_9PROT</name>
<comment type="subunit">
    <text evidence="4">Component of the lipopolysaccharide transport and assembly complex.</text>
</comment>
<comment type="similarity">
    <text evidence="4">Belongs to the LptA family.</text>
</comment>
<dbReference type="AlphaFoldDB" id="A0AAN1SXZ6"/>
<sequence length="196" mass="21863" precursor="true">MYRPLSKLTLTLLLLLIAPACFAERADRDKPVHIEADQVLVDDAQQISTFIGNVQMTQGTMVIRGDKIIVVQDNEGFKHGTAYGKTASFRQKREGLDEYVEGYGERIEYDTRAETVDFYVKARVKRNLDEVRGEHITYNQKTDIFQVNSSDASSASTPPKRVRAILQPKPKDGAAKPPAPDALPIKPSESISPTEE</sequence>
<dbReference type="HAMAP" id="MF_01914">
    <property type="entry name" value="LPS_assembly_LptA"/>
    <property type="match status" value="1"/>
</dbReference>
<keyword evidence="1 4" id="KW-0813">Transport</keyword>
<protein>
    <recommendedName>
        <fullName evidence="4">Lipopolysaccharide export system protein LptA</fullName>
    </recommendedName>
</protein>
<evidence type="ECO:0000256" key="3">
    <source>
        <dbReference type="ARBA" id="ARBA00022764"/>
    </source>
</evidence>
<dbReference type="KEGG" id="fku:FGKAn22_04150"/>
<dbReference type="Gene3D" id="2.60.450.10">
    <property type="entry name" value="Lipopolysaccharide (LPS) transport protein A like domain"/>
    <property type="match status" value="1"/>
</dbReference>
<feature type="region of interest" description="Disordered" evidence="5">
    <location>
        <begin position="149"/>
        <end position="196"/>
    </location>
</feature>
<dbReference type="GO" id="GO:0043165">
    <property type="term" value="P:Gram-negative-bacterium-type cell outer membrane assembly"/>
    <property type="evidence" value="ECO:0007669"/>
    <property type="project" value="UniProtKB-UniRule"/>
</dbReference>
<keyword evidence="3 4" id="KW-0574">Periplasm</keyword>
<dbReference type="EMBL" id="AP019536">
    <property type="protein sequence ID" value="BBI98722.1"/>
    <property type="molecule type" value="Genomic_DNA"/>
</dbReference>
<dbReference type="GO" id="GO:0009279">
    <property type="term" value="C:cell outer membrane"/>
    <property type="evidence" value="ECO:0007669"/>
    <property type="project" value="TreeGrafter"/>
</dbReference>
<feature type="signal peptide" evidence="4">
    <location>
        <begin position="1"/>
        <end position="23"/>
    </location>
</feature>
<keyword evidence="2 4" id="KW-0732">Signal</keyword>
<evidence type="ECO:0000256" key="1">
    <source>
        <dbReference type="ARBA" id="ARBA00022448"/>
    </source>
</evidence>
<evidence type="ECO:0000259" key="6">
    <source>
        <dbReference type="Pfam" id="PF03968"/>
    </source>
</evidence>
<gene>
    <name evidence="4" type="primary">lptA</name>
    <name evidence="7" type="ORF">FGKAn22_04150</name>
</gene>
<dbReference type="GO" id="GO:0015920">
    <property type="term" value="P:lipopolysaccharide transport"/>
    <property type="evidence" value="ECO:0007669"/>
    <property type="project" value="UniProtKB-UniRule"/>
</dbReference>
<feature type="chain" id="PRO_5042651611" description="Lipopolysaccharide export system protein LptA" evidence="4">
    <location>
        <begin position="24"/>
        <end position="196"/>
    </location>
</feature>
<reference evidence="7 8" key="1">
    <citation type="submission" date="2019-03" db="EMBL/GenBank/DDBJ databases">
        <title>Complete genome sequence of Ferrigenium kumadai strain An22, a microaerophilic iron-oxidizing bacterium isolated from a paddy field soil.</title>
        <authorList>
            <person name="Watanabe T."/>
            <person name="Asakawa S."/>
        </authorList>
    </citation>
    <scope>NUCLEOTIDE SEQUENCE [LARGE SCALE GENOMIC DNA]</scope>
    <source>
        <strain evidence="7 8">An22</strain>
    </source>
</reference>
<dbReference type="GO" id="GO:0030288">
    <property type="term" value="C:outer membrane-bounded periplasmic space"/>
    <property type="evidence" value="ECO:0007669"/>
    <property type="project" value="TreeGrafter"/>
</dbReference>
<dbReference type="Proteomes" id="UP001319121">
    <property type="component" value="Chromosome"/>
</dbReference>
<proteinExistence type="inferred from homology"/>
<accession>A0AAN1SXZ6</accession>
<comment type="subcellular location">
    <subcellularLocation>
        <location evidence="4">Periplasm</location>
    </subcellularLocation>
</comment>
<dbReference type="NCBIfam" id="TIGR03002">
    <property type="entry name" value="outer_YhbN_LptA"/>
    <property type="match status" value="1"/>
</dbReference>
<dbReference type="PANTHER" id="PTHR36504">
    <property type="entry name" value="LIPOPOLYSACCHARIDE EXPORT SYSTEM PROTEIN LPTA"/>
    <property type="match status" value="1"/>
</dbReference>
<comment type="function">
    <text evidence="4">Involved in the assembly of lipopolysaccharide (LPS). Required for the translocation of LPS from the inner membrane to the outer membrane.</text>
</comment>
<organism evidence="7 8">
    <name type="scientific">Ferrigenium kumadai</name>
    <dbReference type="NCBI Taxonomy" id="1682490"/>
    <lineage>
        <taxon>Bacteria</taxon>
        <taxon>Pseudomonadati</taxon>
        <taxon>Pseudomonadota</taxon>
        <taxon>Betaproteobacteria</taxon>
        <taxon>Nitrosomonadales</taxon>
        <taxon>Gallionellaceae</taxon>
        <taxon>Ferrigenium</taxon>
    </lineage>
</organism>
<dbReference type="GO" id="GO:0001530">
    <property type="term" value="F:lipopolysaccharide binding"/>
    <property type="evidence" value="ECO:0007669"/>
    <property type="project" value="InterPro"/>
</dbReference>
<feature type="domain" description="Organic solvent tolerance-like N-terminal" evidence="6">
    <location>
        <begin position="33"/>
        <end position="143"/>
    </location>
</feature>
<evidence type="ECO:0000256" key="2">
    <source>
        <dbReference type="ARBA" id="ARBA00022729"/>
    </source>
</evidence>
<dbReference type="InterPro" id="IPR005653">
    <property type="entry name" value="OstA-like_N"/>
</dbReference>
<dbReference type="RefSeq" id="WP_212786337.1">
    <property type="nucleotide sequence ID" value="NZ_AP019536.1"/>
</dbReference>
<evidence type="ECO:0000256" key="4">
    <source>
        <dbReference type="HAMAP-Rule" id="MF_01914"/>
    </source>
</evidence>
<dbReference type="InterPro" id="IPR052037">
    <property type="entry name" value="LPS_export_LptA"/>
</dbReference>
<dbReference type="Pfam" id="PF03968">
    <property type="entry name" value="LptD_N"/>
    <property type="match status" value="1"/>
</dbReference>
<dbReference type="PANTHER" id="PTHR36504:SF1">
    <property type="entry name" value="LIPOPOLYSACCHARIDE EXPORT SYSTEM PROTEIN LPTA"/>
    <property type="match status" value="1"/>
</dbReference>
<dbReference type="GO" id="GO:0017089">
    <property type="term" value="F:glycolipid transfer activity"/>
    <property type="evidence" value="ECO:0007669"/>
    <property type="project" value="TreeGrafter"/>
</dbReference>
<dbReference type="InterPro" id="IPR014340">
    <property type="entry name" value="LptA"/>
</dbReference>
<keyword evidence="8" id="KW-1185">Reference proteome</keyword>
<evidence type="ECO:0000313" key="8">
    <source>
        <dbReference type="Proteomes" id="UP001319121"/>
    </source>
</evidence>
<evidence type="ECO:0000313" key="7">
    <source>
        <dbReference type="EMBL" id="BBI98722.1"/>
    </source>
</evidence>
<evidence type="ECO:0000256" key="5">
    <source>
        <dbReference type="SAM" id="MobiDB-lite"/>
    </source>
</evidence>